<evidence type="ECO:0000313" key="1">
    <source>
        <dbReference type="EMBL" id="MBC8432083.1"/>
    </source>
</evidence>
<comment type="caution">
    <text evidence="1">The sequence shown here is derived from an EMBL/GenBank/DDBJ whole genome shotgun (WGS) entry which is preliminary data.</text>
</comment>
<accession>A0A8J6TQC2</accession>
<name>A0A8J6TQC2_9BACT</name>
<gene>
    <name evidence="1" type="ORF">H8D96_09195</name>
</gene>
<dbReference type="Proteomes" id="UP000605201">
    <property type="component" value="Unassembled WGS sequence"/>
</dbReference>
<dbReference type="EMBL" id="JACNIG010000203">
    <property type="protein sequence ID" value="MBC8432083.1"/>
    <property type="molecule type" value="Genomic_DNA"/>
</dbReference>
<organism evidence="1 2">
    <name type="scientific">Candidatus Desulfatibia vada</name>
    <dbReference type="NCBI Taxonomy" id="2841696"/>
    <lineage>
        <taxon>Bacteria</taxon>
        <taxon>Pseudomonadati</taxon>
        <taxon>Thermodesulfobacteriota</taxon>
        <taxon>Desulfobacteria</taxon>
        <taxon>Desulfobacterales</taxon>
        <taxon>Desulfobacterales incertae sedis</taxon>
        <taxon>Candidatus Desulfatibia</taxon>
    </lineage>
</organism>
<protein>
    <submittedName>
        <fullName evidence="1">Uncharacterized protein</fullName>
    </submittedName>
</protein>
<proteinExistence type="predicted"/>
<feature type="non-terminal residue" evidence="1">
    <location>
        <position position="1"/>
    </location>
</feature>
<reference evidence="1 2" key="1">
    <citation type="submission" date="2020-08" db="EMBL/GenBank/DDBJ databases">
        <title>Bridging the membrane lipid divide: bacteria of the FCB group superphylum have the potential to synthesize archaeal ether lipids.</title>
        <authorList>
            <person name="Villanueva L."/>
            <person name="Von Meijenfeldt F.A.B."/>
            <person name="Westbye A.B."/>
            <person name="Yadav S."/>
            <person name="Hopmans E.C."/>
            <person name="Dutilh B.E."/>
            <person name="Sinninghe Damste J.S."/>
        </authorList>
    </citation>
    <scope>NUCLEOTIDE SEQUENCE [LARGE SCALE GENOMIC DNA]</scope>
    <source>
        <strain evidence="1">NIOZ-UU17</strain>
    </source>
</reference>
<evidence type="ECO:0000313" key="2">
    <source>
        <dbReference type="Proteomes" id="UP000605201"/>
    </source>
</evidence>
<dbReference type="AlphaFoldDB" id="A0A8J6TQC2"/>
<sequence>KEISGWYVKERATAEERQQVEDWYDSRWRLNYKTVPVEAPGKMLLALGRLAREKGMEGPGFNNFIEGILDEYLQSRGINWRE</sequence>